<dbReference type="EC" id="2.7.7.72" evidence="7"/>
<evidence type="ECO:0000259" key="6">
    <source>
        <dbReference type="Pfam" id="PF12627"/>
    </source>
</evidence>
<gene>
    <name evidence="7" type="primary">cca_40</name>
    <name evidence="7" type="ORF">SDC9_155994</name>
</gene>
<dbReference type="GO" id="GO:0000049">
    <property type="term" value="F:tRNA binding"/>
    <property type="evidence" value="ECO:0007669"/>
    <property type="project" value="TreeGrafter"/>
</dbReference>
<evidence type="ECO:0000256" key="1">
    <source>
        <dbReference type="ARBA" id="ARBA00001946"/>
    </source>
</evidence>
<keyword evidence="2" id="KW-0819">tRNA processing</keyword>
<keyword evidence="7" id="KW-0808">Transferase</keyword>
<dbReference type="Pfam" id="PF12627">
    <property type="entry name" value="PolyA_pol_RNAbd"/>
    <property type="match status" value="1"/>
</dbReference>
<name>A0A645F5L2_9ZZZZ</name>
<dbReference type="GO" id="GO:0046872">
    <property type="term" value="F:metal ion binding"/>
    <property type="evidence" value="ECO:0007669"/>
    <property type="project" value="UniProtKB-KW"/>
</dbReference>
<dbReference type="InterPro" id="IPR032828">
    <property type="entry name" value="PolyA_RNA-bd"/>
</dbReference>
<dbReference type="InterPro" id="IPR050264">
    <property type="entry name" value="Bact_CCA-adding_enz_type3_sf"/>
</dbReference>
<keyword evidence="3 7" id="KW-0548">Nucleotidyltransferase</keyword>
<organism evidence="7">
    <name type="scientific">bioreactor metagenome</name>
    <dbReference type="NCBI Taxonomy" id="1076179"/>
    <lineage>
        <taxon>unclassified sequences</taxon>
        <taxon>metagenomes</taxon>
        <taxon>ecological metagenomes</taxon>
    </lineage>
</organism>
<dbReference type="PANTHER" id="PTHR46173:SF1">
    <property type="entry name" value="CCA TRNA NUCLEOTIDYLTRANSFERASE 1, MITOCHONDRIAL"/>
    <property type="match status" value="1"/>
</dbReference>
<dbReference type="GO" id="GO:0008033">
    <property type="term" value="P:tRNA processing"/>
    <property type="evidence" value="ECO:0007669"/>
    <property type="project" value="UniProtKB-KW"/>
</dbReference>
<feature type="domain" description="tRNA nucleotidyltransferase/poly(A) polymerase RNA and SrmB- binding" evidence="6">
    <location>
        <begin position="12"/>
        <end position="56"/>
    </location>
</feature>
<reference evidence="7" key="1">
    <citation type="submission" date="2019-08" db="EMBL/GenBank/DDBJ databases">
        <authorList>
            <person name="Kucharzyk K."/>
            <person name="Murdoch R.W."/>
            <person name="Higgins S."/>
            <person name="Loffler F."/>
        </authorList>
    </citation>
    <scope>NUCLEOTIDE SEQUENCE</scope>
</reference>
<comment type="caution">
    <text evidence="7">The sequence shown here is derived from an EMBL/GenBank/DDBJ whole genome shotgun (WGS) entry which is preliminary data.</text>
</comment>
<protein>
    <submittedName>
        <fullName evidence="7">CCA-adding enzyme</fullName>
        <ecNumber evidence="7">2.7.7.72</ecNumber>
    </submittedName>
</protein>
<dbReference type="Gene3D" id="1.10.246.80">
    <property type="match status" value="1"/>
</dbReference>
<comment type="cofactor">
    <cofactor evidence="1">
        <name>Mg(2+)</name>
        <dbReference type="ChEBI" id="CHEBI:18420"/>
    </cofactor>
</comment>
<evidence type="ECO:0000313" key="7">
    <source>
        <dbReference type="EMBL" id="MPN08709.1"/>
    </source>
</evidence>
<keyword evidence="4" id="KW-0479">Metal-binding</keyword>
<dbReference type="AlphaFoldDB" id="A0A645F5L2"/>
<dbReference type="SUPFAM" id="SSF81891">
    <property type="entry name" value="Poly A polymerase C-terminal region-like"/>
    <property type="match status" value="1"/>
</dbReference>
<sequence>MRALRFSSFYQFAIEEKTAQAIHQHSGLLKKISQERITAELLKLLSGADCAKVIETYFDVIVQILPEFMVLAPAQATKYLPYLTRTDQSIIRLMIFLKVLDEAQDELFPSALRRLRLSNRVSRRLKLLHHFSYAALQIDRISLKRLLKETDVSGVQDIAAYQHAVGLVTDEESGRIMAIVKSIRQNNECYSLKQLAVNGNDIRMLVGADTPQIKEVLDSILMLVIEEKAVNDHEVLIMKAAELLKKDVNND</sequence>
<evidence type="ECO:0000256" key="4">
    <source>
        <dbReference type="ARBA" id="ARBA00022723"/>
    </source>
</evidence>
<dbReference type="GO" id="GO:0004810">
    <property type="term" value="F:CCA tRNA nucleotidyltransferase activity"/>
    <property type="evidence" value="ECO:0007669"/>
    <property type="project" value="UniProtKB-EC"/>
</dbReference>
<proteinExistence type="predicted"/>
<keyword evidence="5" id="KW-0460">Magnesium</keyword>
<evidence type="ECO:0000256" key="3">
    <source>
        <dbReference type="ARBA" id="ARBA00022695"/>
    </source>
</evidence>
<dbReference type="PANTHER" id="PTHR46173">
    <property type="entry name" value="CCA TRNA NUCLEOTIDYLTRANSFERASE 1, MITOCHONDRIAL"/>
    <property type="match status" value="1"/>
</dbReference>
<evidence type="ECO:0000256" key="2">
    <source>
        <dbReference type="ARBA" id="ARBA00022694"/>
    </source>
</evidence>
<evidence type="ECO:0000256" key="5">
    <source>
        <dbReference type="ARBA" id="ARBA00022842"/>
    </source>
</evidence>
<accession>A0A645F5L2</accession>
<dbReference type="Gene3D" id="1.10.3090.10">
    <property type="entry name" value="cca-adding enzyme, domain 2"/>
    <property type="match status" value="1"/>
</dbReference>
<dbReference type="EMBL" id="VSSQ01054794">
    <property type="protein sequence ID" value="MPN08709.1"/>
    <property type="molecule type" value="Genomic_DNA"/>
</dbReference>